<dbReference type="Proteomes" id="UP000607281">
    <property type="component" value="Unassembled WGS sequence"/>
</dbReference>
<comment type="caution">
    <text evidence="1">The sequence shown here is derived from an EMBL/GenBank/DDBJ whole genome shotgun (WGS) entry which is preliminary data.</text>
</comment>
<gene>
    <name evidence="1" type="ORF">H6G18_08810</name>
</gene>
<evidence type="ECO:0000313" key="1">
    <source>
        <dbReference type="EMBL" id="MBD2344248.1"/>
    </source>
</evidence>
<proteinExistence type="predicted"/>
<reference evidence="1 2" key="1">
    <citation type="journal article" date="2020" name="ISME J.">
        <title>Comparative genomics reveals insights into cyanobacterial evolution and habitat adaptation.</title>
        <authorList>
            <person name="Chen M.Y."/>
            <person name="Teng W.K."/>
            <person name="Zhao L."/>
            <person name="Hu C.X."/>
            <person name="Zhou Y.K."/>
            <person name="Han B.P."/>
            <person name="Song L.R."/>
            <person name="Shu W.S."/>
        </authorList>
    </citation>
    <scope>NUCLEOTIDE SEQUENCE [LARGE SCALE GENOMIC DNA]</scope>
    <source>
        <strain evidence="1 2">FACHB-260</strain>
    </source>
</reference>
<evidence type="ECO:0000313" key="2">
    <source>
        <dbReference type="Proteomes" id="UP000607281"/>
    </source>
</evidence>
<keyword evidence="2" id="KW-1185">Reference proteome</keyword>
<name>A0ABR8CNW5_9NOST</name>
<protein>
    <submittedName>
        <fullName evidence="1">Uncharacterized protein</fullName>
    </submittedName>
</protein>
<organism evidence="1 2">
    <name type="scientific">Anabaena subtropica FACHB-260</name>
    <dbReference type="NCBI Taxonomy" id="2692884"/>
    <lineage>
        <taxon>Bacteria</taxon>
        <taxon>Bacillati</taxon>
        <taxon>Cyanobacteriota</taxon>
        <taxon>Cyanophyceae</taxon>
        <taxon>Nostocales</taxon>
        <taxon>Nostocaceae</taxon>
        <taxon>Anabaena</taxon>
    </lineage>
</organism>
<accession>A0ABR8CNW5</accession>
<sequence>MVNTLLLPATSKIACLAGFKANATRQKASLAYCCQGAALTETLNSCNVCTNDTWVSFV</sequence>
<dbReference type="EMBL" id="JACJRF010000011">
    <property type="protein sequence ID" value="MBD2344248.1"/>
    <property type="molecule type" value="Genomic_DNA"/>
</dbReference>